<dbReference type="GO" id="GO:0098943">
    <property type="term" value="P:neurotransmitter receptor transport, postsynaptic endosome to lysosome"/>
    <property type="evidence" value="ECO:0007669"/>
    <property type="project" value="TreeGrafter"/>
</dbReference>
<organism evidence="4">
    <name type="scientific">Enterobius vermicularis</name>
    <name type="common">Human pinworm</name>
    <dbReference type="NCBI Taxonomy" id="51028"/>
    <lineage>
        <taxon>Eukaryota</taxon>
        <taxon>Metazoa</taxon>
        <taxon>Ecdysozoa</taxon>
        <taxon>Nematoda</taxon>
        <taxon>Chromadorea</taxon>
        <taxon>Rhabditida</taxon>
        <taxon>Spirurina</taxon>
        <taxon>Oxyuridomorpha</taxon>
        <taxon>Oxyuroidea</taxon>
        <taxon>Oxyuridae</taxon>
        <taxon>Enterobius</taxon>
    </lineage>
</organism>
<dbReference type="PANTHER" id="PTHR12107">
    <property type="entry name" value="VOLTAGE-DEPENDENT CALCIUM CHANNEL GAMMA SUBUNIT"/>
    <property type="match status" value="1"/>
</dbReference>
<dbReference type="Proteomes" id="UP000274131">
    <property type="component" value="Unassembled WGS sequence"/>
</dbReference>
<sequence>MREVSFAAFLHCNQWKLLKTVLLSVLFLGFFILVSVLQFICIVDDELGHRMKPTAFGEASKFSYHYGYSFYFSSLSFLPLQMCICFHAFLYFRRFPNAIDKMKIVPGLQRKCKLIYI</sequence>
<keyword evidence="1" id="KW-0812">Transmembrane</keyword>
<feature type="transmembrane region" description="Helical" evidence="1">
    <location>
        <begin position="70"/>
        <end position="92"/>
    </location>
</feature>
<dbReference type="GO" id="GO:0099590">
    <property type="term" value="P:neurotransmitter receptor internalization"/>
    <property type="evidence" value="ECO:0007669"/>
    <property type="project" value="TreeGrafter"/>
</dbReference>
<dbReference type="OrthoDB" id="5917530at2759"/>
<dbReference type="AlphaFoldDB" id="A0A0N4V716"/>
<dbReference type="Gene3D" id="1.20.140.150">
    <property type="match status" value="1"/>
</dbReference>
<reference evidence="2 3" key="2">
    <citation type="submission" date="2018-10" db="EMBL/GenBank/DDBJ databases">
        <authorList>
            <consortium name="Pathogen Informatics"/>
        </authorList>
    </citation>
    <scope>NUCLEOTIDE SEQUENCE [LARGE SCALE GENOMIC DNA]</scope>
</reference>
<protein>
    <submittedName>
        <fullName evidence="4">Palmitoyltransferase</fullName>
    </submittedName>
</protein>
<dbReference type="GO" id="GO:0019226">
    <property type="term" value="P:transmission of nerve impulse"/>
    <property type="evidence" value="ECO:0007669"/>
    <property type="project" value="TreeGrafter"/>
</dbReference>
<dbReference type="PANTHER" id="PTHR12107:SF6">
    <property type="entry name" value="STARGAZIN (MAMMALIAN CALCIUM CHANNEL) HOMOLOG"/>
    <property type="match status" value="1"/>
</dbReference>
<gene>
    <name evidence="2" type="ORF">EVEC_LOCUS5679</name>
</gene>
<dbReference type="WBParaSite" id="EVEC_0000606801-mRNA-1">
    <property type="protein sequence ID" value="EVEC_0000606801-mRNA-1"/>
    <property type="gene ID" value="EVEC_0000606801"/>
</dbReference>
<dbReference type="GO" id="GO:0016247">
    <property type="term" value="F:channel regulator activity"/>
    <property type="evidence" value="ECO:0007669"/>
    <property type="project" value="TreeGrafter"/>
</dbReference>
<feature type="transmembrane region" description="Helical" evidence="1">
    <location>
        <begin position="21"/>
        <end position="43"/>
    </location>
</feature>
<evidence type="ECO:0000256" key="1">
    <source>
        <dbReference type="SAM" id="Phobius"/>
    </source>
</evidence>
<keyword evidence="1" id="KW-1133">Transmembrane helix</keyword>
<accession>A0A0N4V716</accession>
<dbReference type="GO" id="GO:0032281">
    <property type="term" value="C:AMPA glutamate receptor complex"/>
    <property type="evidence" value="ECO:0007669"/>
    <property type="project" value="TreeGrafter"/>
</dbReference>
<keyword evidence="3" id="KW-1185">Reference proteome</keyword>
<dbReference type="STRING" id="51028.A0A0N4V716"/>
<evidence type="ECO:0000313" key="3">
    <source>
        <dbReference type="Proteomes" id="UP000274131"/>
    </source>
</evidence>
<keyword evidence="1" id="KW-0472">Membrane</keyword>
<dbReference type="GO" id="GO:0098970">
    <property type="term" value="P:postsynaptic neurotransmitter receptor diffusion trapping"/>
    <property type="evidence" value="ECO:0007669"/>
    <property type="project" value="TreeGrafter"/>
</dbReference>
<evidence type="ECO:0000313" key="2">
    <source>
        <dbReference type="EMBL" id="VDD90928.1"/>
    </source>
</evidence>
<dbReference type="GO" id="GO:0005245">
    <property type="term" value="F:voltage-gated calcium channel activity"/>
    <property type="evidence" value="ECO:0007669"/>
    <property type="project" value="TreeGrafter"/>
</dbReference>
<dbReference type="EMBL" id="UXUI01008235">
    <property type="protein sequence ID" value="VDD90928.1"/>
    <property type="molecule type" value="Genomic_DNA"/>
</dbReference>
<reference evidence="4" key="1">
    <citation type="submission" date="2017-02" db="UniProtKB">
        <authorList>
            <consortium name="WormBaseParasite"/>
        </authorList>
    </citation>
    <scope>IDENTIFICATION</scope>
</reference>
<evidence type="ECO:0000313" key="4">
    <source>
        <dbReference type="WBParaSite" id="EVEC_0000606801-mRNA-1"/>
    </source>
</evidence>
<dbReference type="GO" id="GO:0098839">
    <property type="term" value="C:postsynaptic density membrane"/>
    <property type="evidence" value="ECO:0007669"/>
    <property type="project" value="TreeGrafter"/>
</dbReference>
<dbReference type="InterPro" id="IPR051072">
    <property type="entry name" value="CACNG_subunit"/>
</dbReference>
<dbReference type="GO" id="GO:0051968">
    <property type="term" value="P:positive regulation of synaptic transmission, glutamatergic"/>
    <property type="evidence" value="ECO:0007669"/>
    <property type="project" value="TreeGrafter"/>
</dbReference>
<proteinExistence type="predicted"/>
<name>A0A0N4V716_ENTVE</name>